<dbReference type="AlphaFoldDB" id="A0A1F4NQD7"/>
<gene>
    <name evidence="1" type="ORF">A3K51_02440</name>
</gene>
<dbReference type="EMBL" id="METD01000001">
    <property type="protein sequence ID" value="OGB73674.1"/>
    <property type="molecule type" value="Genomic_DNA"/>
</dbReference>
<reference evidence="1 2" key="1">
    <citation type="journal article" date="2016" name="Nat. Commun.">
        <title>Thousands of microbial genomes shed light on interconnected biogeochemical processes in an aquifer system.</title>
        <authorList>
            <person name="Anantharaman K."/>
            <person name="Brown C.T."/>
            <person name="Hug L.A."/>
            <person name="Sharon I."/>
            <person name="Castelle C.J."/>
            <person name="Probst A.J."/>
            <person name="Thomas B.C."/>
            <person name="Singh A."/>
            <person name="Wilkins M.J."/>
            <person name="Karaoz U."/>
            <person name="Brodie E.L."/>
            <person name="Williams K.H."/>
            <person name="Hubbard S.S."/>
            <person name="Banfield J.F."/>
        </authorList>
    </citation>
    <scope>NUCLEOTIDE SEQUENCE [LARGE SCALE GENOMIC DNA]</scope>
</reference>
<sequence>MKKIKSVEQYGQLYMKRFLQDQIAHKDAIYDDWREALEFLFSKVFYRGRRDELSERFMWATLKTLKEIELDPDYNKQLLDNRLQSNGVNNHKDRKMVCEVLDFVFNLPTPYGRNIVKYTIERIKNGKILDIFNELNTIYAIGDKLSSFYIRDVALVFDLEDKLLADDFKYCQPIDTWVKQVAVKLDLIAPQEGDVATIKSAIIDACRGANVSPLLFNAGAWMVGAKSFDLLIERFSTQ</sequence>
<dbReference type="Proteomes" id="UP000178085">
    <property type="component" value="Unassembled WGS sequence"/>
</dbReference>
<proteinExistence type="predicted"/>
<name>A0A1F4NQD7_UNCK3</name>
<evidence type="ECO:0000313" key="1">
    <source>
        <dbReference type="EMBL" id="OGB73674.1"/>
    </source>
</evidence>
<evidence type="ECO:0000313" key="2">
    <source>
        <dbReference type="Proteomes" id="UP000178085"/>
    </source>
</evidence>
<protein>
    <submittedName>
        <fullName evidence="1">Uncharacterized protein</fullName>
    </submittedName>
</protein>
<comment type="caution">
    <text evidence="1">The sequence shown here is derived from an EMBL/GenBank/DDBJ whole genome shotgun (WGS) entry which is preliminary data.</text>
</comment>
<accession>A0A1F4NQD7</accession>
<organism evidence="1 2">
    <name type="scientific">candidate division Kazan bacterium RIFCSPLOWO2_01_FULL_45_19</name>
    <dbReference type="NCBI Taxonomy" id="1798538"/>
    <lineage>
        <taxon>Bacteria</taxon>
        <taxon>Bacteria division Kazan-3B-28</taxon>
    </lineage>
</organism>